<dbReference type="AlphaFoldDB" id="A0A1F5YKD2"/>
<sequence>MRISRKLTLIPVLAALLCLAAGALYAEMLTQRVPRGNNAGMGIGRLGGGGWAGPWYAAVNNTIQFPAGSGNLIYNDCGVIGYTGTRDTDGDGTPNDTILIPDGGVGVVMLHASAYNYDEVMQIATTEPNLGRLGSVPYNRVWSSLDADELADWPVEGRIGRSASGAPNLHGAETMFVHYGDVVTTYGYGTPLGLYSGYTFHFLDYGESANMVYINVLFQNVSEYLRFNAAANYRALGERWPDGYKIYGSLYIPFMRLVSYGVNGRNNAGWAYHPAEEIFGYWCKSPTISEFNPPAPPLMGYKVLRAPSHNGETAILRNVHTDANTEFGVETTWGLVRSSLGNSAVRYRAMMGANPNKFTADRINPLTGRQLMFWPGLIEPSDQRYNQWVWGLGGRNEQGAVTPIYGEIHDLMPRDTTSMDLVFMFTPPGVSPLVAPTVDIANIDAPVMQEALAPLEHYSEVAQIVYDGGYVTPATPSAPSLTIIPGDRQVMITWSDINLRSTDPYYEFLQQNPELDPDGLYREYDFEGYRLYRNFVGPNNSHAELVYKCSLSDNNLSFFYIDKYDNDRPYYRLRNGMRAWYALVPYDRNIDVATGQTFSLPDTASAKTWNRPGESGLYTVVPRSEASNFLAAGVDGEINFRPVAGEPIFQQSYPLSADSATGALTVAPVYLAPVVDFEFEAVLAEKITAPRSLVIESSGFRVVGTDENFYGTRTFTLTDGSHTKQSQEFQVRRRNGTGTVEILYNGPNDNEGSLYSLQTQIQYMSNGDHRVNQVKNMDAGIYTGGTLVLYSASTTAATRGGYPPAHAGQIRAGRFTLSWKDAGGGNLTLEVKDLTRGSTLNFVEYPDTYGWGLVTLDNFTTAWSGRGRLYDDMRNGVAFSARTVKMVSSLPSSNSAEFGIWVNGLLWRVQGTGGVISMPAAGTIFTLDNAFGAWSTDRKTFTQWPDPPFSGDSWKIDIKPTTIDPEDADFSKISVVPNPYVASSFLDFSPNDKRIEFINLPAKCTIRIYSLGGNLVNVLNHIGANRYGWGNYTDWDRLTQSEPNKYSGFDNHGGTEPWNMRNRYGQTVASGLYFYHVTDERGKTHTGKFYVIN</sequence>
<proteinExistence type="predicted"/>
<accession>A0A1F5YKD2</accession>
<organism evidence="2 3">
    <name type="scientific">Candidatus Glassbacteria bacterium RIFCSPLOWO2_12_FULL_58_11</name>
    <dbReference type="NCBI Taxonomy" id="1817867"/>
    <lineage>
        <taxon>Bacteria</taxon>
        <taxon>Candidatus Glassiibacteriota</taxon>
    </lineage>
</organism>
<dbReference type="EMBL" id="MFIX01000252">
    <property type="protein sequence ID" value="OGG00544.1"/>
    <property type="molecule type" value="Genomic_DNA"/>
</dbReference>
<evidence type="ECO:0008006" key="4">
    <source>
        <dbReference type="Google" id="ProtNLM"/>
    </source>
</evidence>
<protein>
    <recommendedName>
        <fullName evidence="4">FlgD Ig-like domain-containing protein</fullName>
    </recommendedName>
</protein>
<feature type="chain" id="PRO_5009522492" description="FlgD Ig-like domain-containing protein" evidence="1">
    <location>
        <begin position="27"/>
        <end position="1093"/>
    </location>
</feature>
<evidence type="ECO:0000313" key="2">
    <source>
        <dbReference type="EMBL" id="OGG00544.1"/>
    </source>
</evidence>
<feature type="signal peptide" evidence="1">
    <location>
        <begin position="1"/>
        <end position="26"/>
    </location>
</feature>
<dbReference type="Gene3D" id="2.60.40.4070">
    <property type="match status" value="1"/>
</dbReference>
<dbReference type="STRING" id="1817867.A3F83_11260"/>
<gene>
    <name evidence="2" type="ORF">A3F83_11260</name>
</gene>
<keyword evidence="1" id="KW-0732">Signal</keyword>
<name>A0A1F5YKD2_9BACT</name>
<evidence type="ECO:0000256" key="1">
    <source>
        <dbReference type="SAM" id="SignalP"/>
    </source>
</evidence>
<comment type="caution">
    <text evidence="2">The sequence shown here is derived from an EMBL/GenBank/DDBJ whole genome shotgun (WGS) entry which is preliminary data.</text>
</comment>
<dbReference type="Proteomes" id="UP000179129">
    <property type="component" value="Unassembled WGS sequence"/>
</dbReference>
<evidence type="ECO:0000313" key="3">
    <source>
        <dbReference type="Proteomes" id="UP000179129"/>
    </source>
</evidence>
<reference evidence="2 3" key="1">
    <citation type="journal article" date="2016" name="Nat. Commun.">
        <title>Thousands of microbial genomes shed light on interconnected biogeochemical processes in an aquifer system.</title>
        <authorList>
            <person name="Anantharaman K."/>
            <person name="Brown C.T."/>
            <person name="Hug L.A."/>
            <person name="Sharon I."/>
            <person name="Castelle C.J."/>
            <person name="Probst A.J."/>
            <person name="Thomas B.C."/>
            <person name="Singh A."/>
            <person name="Wilkins M.J."/>
            <person name="Karaoz U."/>
            <person name="Brodie E.L."/>
            <person name="Williams K.H."/>
            <person name="Hubbard S.S."/>
            <person name="Banfield J.F."/>
        </authorList>
    </citation>
    <scope>NUCLEOTIDE SEQUENCE [LARGE SCALE GENOMIC DNA]</scope>
</reference>